<keyword evidence="4" id="KW-1185">Reference proteome</keyword>
<sequence length="688" mass="77926">MRLYLTISVLLISAFTLFGQGNMNEGFHLLDSGDFAGAEEFFDEYLLEAPENKTALICYGRAVGLNGNPAKAISLFETLKEQYPGDLEVDLNFNEAFLWDGQYEKARPLYESLVREYPESFASVLGYANTLSNLGEYPQALKWIDKAIALDSSNASARISRKYIKLGYADKKIKDKEYDSAEALFKENFIDFPSDRETLISLANLYLMKKETDKARRTFIEMATTLQDSVRALSGLSLVAHLDRDEKQALRTAAEGLEKSRSITDVELSQRSRERYVQALIWNGRYTRAEKQIDSLEQLMPEESWVKALRATLGMYTGKFDVAINEYNDILLNDSTSFDGNLGNANALFASDRPVPAYRAAFRTLTYFPGQADAQALIEKINEKYIPAVEDKPFYTFDNGNNIAFGNQLQLQIPFSTRFATELSYLYRETENTLSGNRALSHVVMGGLTYTLMPNTRIKANAGFNTSRSDLGEYTQPVVDLRLQFKPFRLQNAELGYRREVQNFNADLIEREIVMNHLGLNYNLSTTMGLGWYTQIMHTAQTDGNSRNLLFTSLYYNLMKLPAVKTGINFQYISFAEQLPELYFSPEKYQAVEVFGEVNGSVSESTNFRFNGAVGLQQVEDDPQSAVFRLEAGVKHRFSKRLGAELYGKYSNIASATAAGFEFTEIGIAFRWNLSEVPLYYKKMLARL</sequence>
<evidence type="ECO:0000313" key="4">
    <source>
        <dbReference type="Proteomes" id="UP000625780"/>
    </source>
</evidence>
<name>A0ABQ1QSP9_9FLAO</name>
<protein>
    <recommendedName>
        <fullName evidence="5">Tetratricopeptide repeat protein</fullName>
    </recommendedName>
</protein>
<dbReference type="Gene3D" id="1.25.40.10">
    <property type="entry name" value="Tetratricopeptide repeat domain"/>
    <property type="match status" value="2"/>
</dbReference>
<dbReference type="PANTHER" id="PTHR45586">
    <property type="entry name" value="TPR REPEAT-CONTAINING PROTEIN PA4667"/>
    <property type="match status" value="1"/>
</dbReference>
<dbReference type="RefSeq" id="WP_188369206.1">
    <property type="nucleotide sequence ID" value="NZ_BMFH01000001.1"/>
</dbReference>
<dbReference type="InterPro" id="IPR011990">
    <property type="entry name" value="TPR-like_helical_dom_sf"/>
</dbReference>
<comment type="caution">
    <text evidence="3">The sequence shown here is derived from an EMBL/GenBank/DDBJ whole genome shotgun (WGS) entry which is preliminary data.</text>
</comment>
<gene>
    <name evidence="3" type="ORF">GCM10011361_05820</name>
</gene>
<dbReference type="EMBL" id="BMFH01000001">
    <property type="protein sequence ID" value="GGD41579.1"/>
    <property type="molecule type" value="Genomic_DNA"/>
</dbReference>
<proteinExistence type="predicted"/>
<dbReference type="PANTHER" id="PTHR45586:SF1">
    <property type="entry name" value="LIPOPOLYSACCHARIDE ASSEMBLY PROTEIN B"/>
    <property type="match status" value="1"/>
</dbReference>
<organism evidence="3 4">
    <name type="scientific">Muriicola marianensis</name>
    <dbReference type="NCBI Taxonomy" id="1324801"/>
    <lineage>
        <taxon>Bacteria</taxon>
        <taxon>Pseudomonadati</taxon>
        <taxon>Bacteroidota</taxon>
        <taxon>Flavobacteriia</taxon>
        <taxon>Flavobacteriales</taxon>
        <taxon>Flavobacteriaceae</taxon>
        <taxon>Muriicola</taxon>
    </lineage>
</organism>
<evidence type="ECO:0000256" key="1">
    <source>
        <dbReference type="ARBA" id="ARBA00022737"/>
    </source>
</evidence>
<keyword evidence="1" id="KW-0677">Repeat</keyword>
<dbReference type="InterPro" id="IPR051012">
    <property type="entry name" value="CellSynth/LPSAsmb/PSIAsmb"/>
</dbReference>
<dbReference type="Pfam" id="PF14559">
    <property type="entry name" value="TPR_19"/>
    <property type="match status" value="2"/>
</dbReference>
<evidence type="ECO:0000313" key="3">
    <source>
        <dbReference type="EMBL" id="GGD41579.1"/>
    </source>
</evidence>
<accession>A0ABQ1QSP9</accession>
<dbReference type="SUPFAM" id="SSF56935">
    <property type="entry name" value="Porins"/>
    <property type="match status" value="1"/>
</dbReference>
<dbReference type="SUPFAM" id="SSF48452">
    <property type="entry name" value="TPR-like"/>
    <property type="match status" value="2"/>
</dbReference>
<dbReference type="Proteomes" id="UP000625780">
    <property type="component" value="Unassembled WGS sequence"/>
</dbReference>
<evidence type="ECO:0000256" key="2">
    <source>
        <dbReference type="ARBA" id="ARBA00022803"/>
    </source>
</evidence>
<reference evidence="4" key="1">
    <citation type="journal article" date="2019" name="Int. J. Syst. Evol. Microbiol.">
        <title>The Global Catalogue of Microorganisms (GCM) 10K type strain sequencing project: providing services to taxonomists for standard genome sequencing and annotation.</title>
        <authorList>
            <consortium name="The Broad Institute Genomics Platform"/>
            <consortium name="The Broad Institute Genome Sequencing Center for Infectious Disease"/>
            <person name="Wu L."/>
            <person name="Ma J."/>
        </authorList>
    </citation>
    <scope>NUCLEOTIDE SEQUENCE [LARGE SCALE GENOMIC DNA]</scope>
    <source>
        <strain evidence="4">CGMCC 1.12606</strain>
    </source>
</reference>
<evidence type="ECO:0008006" key="5">
    <source>
        <dbReference type="Google" id="ProtNLM"/>
    </source>
</evidence>
<keyword evidence="2" id="KW-0802">TPR repeat</keyword>